<dbReference type="Proteomes" id="UP000626656">
    <property type="component" value="Unassembled WGS sequence"/>
</dbReference>
<accession>A0ABM8M820</accession>
<sequence length="63" mass="7203">MISTKKQFHPLGENQRQPSPSLTNQTLCVYENFKLQTIQLTNKPASTFPRFTSDVDLSSDIIF</sequence>
<proteinExistence type="predicted"/>
<feature type="compositionally biased region" description="Polar residues" evidence="1">
    <location>
        <begin position="14"/>
        <end position="23"/>
    </location>
</feature>
<feature type="region of interest" description="Disordered" evidence="1">
    <location>
        <begin position="1"/>
        <end position="23"/>
    </location>
</feature>
<comment type="caution">
    <text evidence="2">The sequence shown here is derived from an EMBL/GenBank/DDBJ whole genome shotgun (WGS) entry which is preliminary data.</text>
</comment>
<name>A0ABM8M820_9GAMM</name>
<evidence type="ECO:0000313" key="2">
    <source>
        <dbReference type="EMBL" id="CAB5503959.1"/>
    </source>
</evidence>
<evidence type="ECO:0000313" key="3">
    <source>
        <dbReference type="Proteomes" id="UP000626656"/>
    </source>
</evidence>
<gene>
    <name evidence="2" type="ORF">AZO1586I_1212</name>
</gene>
<organism evidence="2 3">
    <name type="scientific">Bathymodiolus thermophilus thioautotrophic gill symbiont</name>
    <dbReference type="NCBI Taxonomy" id="2360"/>
    <lineage>
        <taxon>Bacteria</taxon>
        <taxon>Pseudomonadati</taxon>
        <taxon>Pseudomonadota</taxon>
        <taxon>Gammaproteobacteria</taxon>
        <taxon>sulfur-oxidizing symbionts</taxon>
    </lineage>
</organism>
<evidence type="ECO:0000256" key="1">
    <source>
        <dbReference type="SAM" id="MobiDB-lite"/>
    </source>
</evidence>
<reference evidence="2 3" key="1">
    <citation type="submission" date="2020-05" db="EMBL/GenBank/DDBJ databases">
        <authorList>
            <person name="Petersen J."/>
            <person name="Sayavedra L."/>
        </authorList>
    </citation>
    <scope>NUCLEOTIDE SEQUENCE [LARGE SCALE GENOMIC DNA]</scope>
    <source>
        <strain evidence="2">B azoricus SOX ET2 1586I</strain>
    </source>
</reference>
<protein>
    <submittedName>
        <fullName evidence="2">Uncharacterized protein</fullName>
    </submittedName>
</protein>
<dbReference type="EMBL" id="CAHJWF010000261">
    <property type="protein sequence ID" value="CAB5503959.1"/>
    <property type="molecule type" value="Genomic_DNA"/>
</dbReference>
<keyword evidence="3" id="KW-1185">Reference proteome</keyword>